<dbReference type="SUPFAM" id="SSF46785">
    <property type="entry name" value="Winged helix' DNA-binding domain"/>
    <property type="match status" value="1"/>
</dbReference>
<evidence type="ECO:0000256" key="1">
    <source>
        <dbReference type="SAM" id="MobiDB-lite"/>
    </source>
</evidence>
<dbReference type="PROSITE" id="PS00108">
    <property type="entry name" value="PROTEIN_KINASE_ST"/>
    <property type="match status" value="1"/>
</dbReference>
<keyword evidence="5" id="KW-1185">Reference proteome</keyword>
<evidence type="ECO:0000256" key="2">
    <source>
        <dbReference type="SAM" id="Phobius"/>
    </source>
</evidence>
<dbReference type="InterPro" id="IPR051681">
    <property type="entry name" value="Ser/Thr_Kinases-Pseudokinases"/>
</dbReference>
<evidence type="ECO:0000313" key="4">
    <source>
        <dbReference type="EMBL" id="KAL3667425.1"/>
    </source>
</evidence>
<feature type="transmembrane region" description="Helical" evidence="2">
    <location>
        <begin position="47"/>
        <end position="69"/>
    </location>
</feature>
<gene>
    <name evidence="4" type="ORF">V7S43_007651</name>
</gene>
<dbReference type="Gene3D" id="3.30.200.20">
    <property type="entry name" value="Phosphorylase Kinase, domain 1"/>
    <property type="match status" value="1"/>
</dbReference>
<dbReference type="InterPro" id="IPR011009">
    <property type="entry name" value="Kinase-like_dom_sf"/>
</dbReference>
<dbReference type="Gene3D" id="1.10.10.10">
    <property type="entry name" value="Winged helix-like DNA-binding domain superfamily/Winged helix DNA-binding domain"/>
    <property type="match status" value="1"/>
</dbReference>
<dbReference type="PANTHER" id="PTHR44329:SF289">
    <property type="entry name" value="SERINE_THREONINE-PROTEIN KINASE VIK"/>
    <property type="match status" value="1"/>
</dbReference>
<dbReference type="InterPro" id="IPR008271">
    <property type="entry name" value="Ser/Thr_kinase_AS"/>
</dbReference>
<dbReference type="SMART" id="SM00220">
    <property type="entry name" value="S_TKc"/>
    <property type="match status" value="1"/>
</dbReference>
<dbReference type="Pfam" id="PF00069">
    <property type="entry name" value="Pkinase"/>
    <property type="match status" value="1"/>
</dbReference>
<dbReference type="InterPro" id="IPR036390">
    <property type="entry name" value="WH_DNA-bd_sf"/>
</dbReference>
<dbReference type="InterPro" id="IPR036388">
    <property type="entry name" value="WH-like_DNA-bd_sf"/>
</dbReference>
<reference evidence="4 5" key="1">
    <citation type="submission" date="2024-09" db="EMBL/GenBank/DDBJ databases">
        <title>Genome sequencing and assembly of Phytophthora oleae, isolate VK10A, causative agent of rot of olive drupes.</title>
        <authorList>
            <person name="Conti Taguali S."/>
            <person name="Riolo M."/>
            <person name="La Spada F."/>
            <person name="Cacciola S.O."/>
            <person name="Dionisio G."/>
        </authorList>
    </citation>
    <scope>NUCLEOTIDE SEQUENCE [LARGE SCALE GENOMIC DNA]</scope>
    <source>
        <strain evidence="4 5">VK10A</strain>
    </source>
</reference>
<feature type="transmembrane region" description="Helical" evidence="2">
    <location>
        <begin position="89"/>
        <end position="107"/>
    </location>
</feature>
<dbReference type="InterPro" id="IPR000719">
    <property type="entry name" value="Prot_kinase_dom"/>
</dbReference>
<feature type="transmembrane region" description="Helical" evidence="2">
    <location>
        <begin position="119"/>
        <end position="141"/>
    </location>
</feature>
<feature type="transmembrane region" description="Helical" evidence="2">
    <location>
        <begin position="180"/>
        <end position="205"/>
    </location>
</feature>
<keyword evidence="2" id="KW-1133">Transmembrane helix</keyword>
<feature type="transmembrane region" description="Helical" evidence="2">
    <location>
        <begin position="147"/>
        <end position="168"/>
    </location>
</feature>
<dbReference type="Gene3D" id="1.10.510.10">
    <property type="entry name" value="Transferase(Phosphotransferase) domain 1"/>
    <property type="match status" value="1"/>
</dbReference>
<dbReference type="CDD" id="cd04371">
    <property type="entry name" value="DEP"/>
    <property type="match status" value="1"/>
</dbReference>
<accession>A0ABD3FKJ2</accession>
<comment type="caution">
    <text evidence="4">The sequence shown here is derived from an EMBL/GenBank/DDBJ whole genome shotgun (WGS) entry which is preliminary data.</text>
</comment>
<dbReference type="EMBL" id="JBIMZQ010000014">
    <property type="protein sequence ID" value="KAL3667425.1"/>
    <property type="molecule type" value="Genomic_DNA"/>
</dbReference>
<feature type="domain" description="Protein kinase" evidence="3">
    <location>
        <begin position="264"/>
        <end position="548"/>
    </location>
</feature>
<keyword evidence="2" id="KW-0472">Membrane</keyword>
<organism evidence="4 5">
    <name type="scientific">Phytophthora oleae</name>
    <dbReference type="NCBI Taxonomy" id="2107226"/>
    <lineage>
        <taxon>Eukaryota</taxon>
        <taxon>Sar</taxon>
        <taxon>Stramenopiles</taxon>
        <taxon>Oomycota</taxon>
        <taxon>Peronosporomycetes</taxon>
        <taxon>Peronosporales</taxon>
        <taxon>Peronosporaceae</taxon>
        <taxon>Phytophthora</taxon>
    </lineage>
</organism>
<feature type="compositionally biased region" description="Low complexity" evidence="1">
    <location>
        <begin position="644"/>
        <end position="658"/>
    </location>
</feature>
<keyword evidence="2" id="KW-0812">Transmembrane</keyword>
<dbReference type="SUPFAM" id="SSF56112">
    <property type="entry name" value="Protein kinase-like (PK-like)"/>
    <property type="match status" value="1"/>
</dbReference>
<name>A0ABD3FKJ2_9STRA</name>
<protein>
    <recommendedName>
        <fullName evidence="3">Protein kinase domain-containing protein</fullName>
    </recommendedName>
</protein>
<evidence type="ECO:0000313" key="5">
    <source>
        <dbReference type="Proteomes" id="UP001632037"/>
    </source>
</evidence>
<dbReference type="PANTHER" id="PTHR44329">
    <property type="entry name" value="SERINE/THREONINE-PROTEIN KINASE TNNI3K-RELATED"/>
    <property type="match status" value="1"/>
</dbReference>
<dbReference type="PROSITE" id="PS50011">
    <property type="entry name" value="PROTEIN_KINASE_DOM"/>
    <property type="match status" value="1"/>
</dbReference>
<dbReference type="Proteomes" id="UP001632037">
    <property type="component" value="Unassembled WGS sequence"/>
</dbReference>
<evidence type="ECO:0000259" key="3">
    <source>
        <dbReference type="PROSITE" id="PS50011"/>
    </source>
</evidence>
<feature type="region of interest" description="Disordered" evidence="1">
    <location>
        <begin position="641"/>
        <end position="667"/>
    </location>
</feature>
<feature type="transmembrane region" description="Helical" evidence="2">
    <location>
        <begin position="6"/>
        <end position="27"/>
    </location>
</feature>
<sequence>MEHVLWVEILTLIGYALMCSLSLLLVLYLRFNRREAFKGDLNASRKVILPVFEPLLWILAASTGIYVVFFSVALKIQLYTTEFPQLDREFFYCGRMFVFILVLVFLGQKSVSLPTLRCAVVKTLILSSYTLPMVWIFIRLVPLELTLLFFVKLAARPLLLVFVVYTCMQLTASLNYKQNSIVYLMLTYTILVWSAMCPLMIWRLLAADTEYWRGMGKRVCSLQQVAPPSSHFQAASTVNEVISSHGLHELIEMHRKYLIDFVHLEIKCKTSGGGNVAMFSGLLRSTQVVAAKVYTPRHFTEEVVAEFSHEAALCASLSHPNIVQFYGMCVCPPTVCLVTELCQYTLKDLLVTRRENPKNRQNLQRMQLNVAYMLDCSRALAYVHRFSPPLLHRDIKPANFLLNGENTLKLTDFSNSRRLPSEIPSISGMPTLQPKMTVTGTVNYMAPEMIDSSTGLAAYAEPADVYALSITFWDMLYPDREKYPTAGRNHNLVFEEVLQGLRPSIGEEDAIPQRVLELITSAWRSDPKTRPTAQQLVVELEKIQEELLAALAQDLLNDFSSENLEYSDKTFTGERAIVRMEQLNAVESKSEAVRLGRALMDAGFLHHFEHCCGFLNSDSLYFLDDDNISFCQPLAILEEASGASQTSDDPPPAQSSQPITSSPKTNLRKRSRLLSHLTSTFSANATSDSQAGPCGCRLLGQLQDVPLTPSSDRFRRHRRRKMLTRSSNSLGSDGSVSVLAPTPRKWHFRRKTESEDSLQNKLLDDEQQYSIDIVRDGAEL</sequence>
<proteinExistence type="predicted"/>
<dbReference type="AlphaFoldDB" id="A0ABD3FKJ2"/>